<keyword evidence="3" id="KW-1185">Reference proteome</keyword>
<sequence>MAAEKEALEADKKVVYAKFVAMVAEKGALKAKFKDAEARAEGEIRSLKDEAENAWSHGKEEFLKSSEFDDLCAQKSLAYFVRGFKSCLAQFRANGYTEEEHPTPFLSVARALEDLSNDEEEADDDSPEDEATPTNSPVL</sequence>
<gene>
    <name evidence="2" type="ORF">F511_33354</name>
</gene>
<reference evidence="2 3" key="1">
    <citation type="journal article" date="2015" name="Proc. Natl. Acad. Sci. U.S.A.">
        <title>The resurrection genome of Boea hygrometrica: A blueprint for survival of dehydration.</title>
        <authorList>
            <person name="Xiao L."/>
            <person name="Yang G."/>
            <person name="Zhang L."/>
            <person name="Yang X."/>
            <person name="Zhao S."/>
            <person name="Ji Z."/>
            <person name="Zhou Q."/>
            <person name="Hu M."/>
            <person name="Wang Y."/>
            <person name="Chen M."/>
            <person name="Xu Y."/>
            <person name="Jin H."/>
            <person name="Xiao X."/>
            <person name="Hu G."/>
            <person name="Bao F."/>
            <person name="Hu Y."/>
            <person name="Wan P."/>
            <person name="Li L."/>
            <person name="Deng X."/>
            <person name="Kuang T."/>
            <person name="Xiang C."/>
            <person name="Zhu J.K."/>
            <person name="Oliver M.J."/>
            <person name="He Y."/>
        </authorList>
    </citation>
    <scope>NUCLEOTIDE SEQUENCE [LARGE SCALE GENOMIC DNA]</scope>
    <source>
        <strain evidence="3">cv. XS01</strain>
    </source>
</reference>
<dbReference type="AlphaFoldDB" id="A0A2Z7D677"/>
<dbReference type="EMBL" id="KQ991083">
    <property type="protein sequence ID" value="KZV52391.1"/>
    <property type="molecule type" value="Genomic_DNA"/>
</dbReference>
<accession>A0A2Z7D677</accession>
<protein>
    <submittedName>
        <fullName evidence="2">Leucine zipper tumor suppressor 2-like</fullName>
    </submittedName>
</protein>
<name>A0A2Z7D677_9LAMI</name>
<evidence type="ECO:0000256" key="1">
    <source>
        <dbReference type="SAM" id="MobiDB-lite"/>
    </source>
</evidence>
<dbReference type="Proteomes" id="UP000250235">
    <property type="component" value="Unassembled WGS sequence"/>
</dbReference>
<evidence type="ECO:0000313" key="3">
    <source>
        <dbReference type="Proteomes" id="UP000250235"/>
    </source>
</evidence>
<proteinExistence type="predicted"/>
<feature type="region of interest" description="Disordered" evidence="1">
    <location>
        <begin position="112"/>
        <end position="139"/>
    </location>
</feature>
<organism evidence="2 3">
    <name type="scientific">Dorcoceras hygrometricum</name>
    <dbReference type="NCBI Taxonomy" id="472368"/>
    <lineage>
        <taxon>Eukaryota</taxon>
        <taxon>Viridiplantae</taxon>
        <taxon>Streptophyta</taxon>
        <taxon>Embryophyta</taxon>
        <taxon>Tracheophyta</taxon>
        <taxon>Spermatophyta</taxon>
        <taxon>Magnoliopsida</taxon>
        <taxon>eudicotyledons</taxon>
        <taxon>Gunneridae</taxon>
        <taxon>Pentapetalae</taxon>
        <taxon>asterids</taxon>
        <taxon>lamiids</taxon>
        <taxon>Lamiales</taxon>
        <taxon>Gesneriaceae</taxon>
        <taxon>Didymocarpoideae</taxon>
        <taxon>Trichosporeae</taxon>
        <taxon>Loxocarpinae</taxon>
        <taxon>Dorcoceras</taxon>
    </lineage>
</organism>
<feature type="compositionally biased region" description="Acidic residues" evidence="1">
    <location>
        <begin position="115"/>
        <end position="131"/>
    </location>
</feature>
<evidence type="ECO:0000313" key="2">
    <source>
        <dbReference type="EMBL" id="KZV52391.1"/>
    </source>
</evidence>